<evidence type="ECO:0008006" key="14">
    <source>
        <dbReference type="Google" id="ProtNLM"/>
    </source>
</evidence>
<gene>
    <name evidence="12" type="ORF">E7Z75_09655</name>
</gene>
<proteinExistence type="predicted"/>
<dbReference type="InterPro" id="IPR014428">
    <property type="entry name" value="Hjc_arc"/>
</dbReference>
<dbReference type="GO" id="GO:0008821">
    <property type="term" value="F:crossover junction DNA endonuclease activity"/>
    <property type="evidence" value="ECO:0007669"/>
    <property type="project" value="UniProtKB-EC"/>
</dbReference>
<dbReference type="GO" id="GO:0046872">
    <property type="term" value="F:metal ion binding"/>
    <property type="evidence" value="ECO:0007669"/>
    <property type="project" value="UniProtKB-KW"/>
</dbReference>
<dbReference type="PANTHER" id="PTHR39651:SF1">
    <property type="entry name" value="HOLLIDAY JUNCTION RESOLVASE HJC"/>
    <property type="match status" value="1"/>
</dbReference>
<evidence type="ECO:0000256" key="11">
    <source>
        <dbReference type="ARBA" id="ARBA00029354"/>
    </source>
</evidence>
<evidence type="ECO:0000256" key="9">
    <source>
        <dbReference type="ARBA" id="ARBA00023172"/>
    </source>
</evidence>
<comment type="catalytic activity">
    <reaction evidence="11">
        <text>Endonucleolytic cleavage at a junction such as a reciprocal single-stranded crossover between two homologous DNA duplexes (Holliday junction).</text>
        <dbReference type="EC" id="3.1.21.10"/>
    </reaction>
</comment>
<evidence type="ECO:0000313" key="12">
    <source>
        <dbReference type="EMBL" id="MBE6513383.1"/>
    </source>
</evidence>
<dbReference type="InterPro" id="IPR011856">
    <property type="entry name" value="tRNA_endonuc-like_dom_sf"/>
</dbReference>
<evidence type="ECO:0000256" key="3">
    <source>
        <dbReference type="ARBA" id="ARBA00022723"/>
    </source>
</evidence>
<dbReference type="GO" id="GO:0006281">
    <property type="term" value="P:DNA repair"/>
    <property type="evidence" value="ECO:0007669"/>
    <property type="project" value="UniProtKB-KW"/>
</dbReference>
<dbReference type="EMBL" id="SUTG01000085">
    <property type="protein sequence ID" value="MBE6513383.1"/>
    <property type="molecule type" value="Genomic_DNA"/>
</dbReference>
<protein>
    <recommendedName>
        <fullName evidence="14">Holliday junction resolvase Hjc</fullName>
    </recommendedName>
</protein>
<keyword evidence="4" id="KW-0255">Endonuclease</keyword>
<dbReference type="Proteomes" id="UP000732619">
    <property type="component" value="Unassembled WGS sequence"/>
</dbReference>
<keyword evidence="9" id="KW-0233">DNA recombination</keyword>
<accession>A0A8T3VQD8</accession>
<evidence type="ECO:0000256" key="7">
    <source>
        <dbReference type="ARBA" id="ARBA00022842"/>
    </source>
</evidence>
<dbReference type="SUPFAM" id="SSF52980">
    <property type="entry name" value="Restriction endonuclease-like"/>
    <property type="match status" value="1"/>
</dbReference>
<evidence type="ECO:0000256" key="6">
    <source>
        <dbReference type="ARBA" id="ARBA00022801"/>
    </source>
</evidence>
<evidence type="ECO:0000256" key="2">
    <source>
        <dbReference type="ARBA" id="ARBA00022722"/>
    </source>
</evidence>
<reference evidence="12" key="1">
    <citation type="submission" date="2019-04" db="EMBL/GenBank/DDBJ databases">
        <title>Evolution of Biomass-Degrading Anaerobic Consortia Revealed by Metagenomics.</title>
        <authorList>
            <person name="Peng X."/>
        </authorList>
    </citation>
    <scope>NUCLEOTIDE SEQUENCE</scope>
    <source>
        <strain evidence="12">SIG14</strain>
    </source>
</reference>
<keyword evidence="6" id="KW-0378">Hydrolase</keyword>
<evidence type="ECO:0000256" key="4">
    <source>
        <dbReference type="ARBA" id="ARBA00022759"/>
    </source>
</evidence>
<dbReference type="PANTHER" id="PTHR39651">
    <property type="entry name" value="HOLLIDAY JUNCTION RESOLVASE HJC"/>
    <property type="match status" value="1"/>
</dbReference>
<keyword evidence="3" id="KW-0479">Metal-binding</keyword>
<dbReference type="PIRSF" id="PIRSF004985">
    <property type="entry name" value="Hlld_jn_rslvs_ar"/>
    <property type="match status" value="1"/>
</dbReference>
<evidence type="ECO:0000256" key="1">
    <source>
        <dbReference type="ARBA" id="ARBA00001946"/>
    </source>
</evidence>
<keyword evidence="7" id="KW-0460">Magnesium</keyword>
<comment type="caution">
    <text evidence="12">The sequence shown here is derived from an EMBL/GenBank/DDBJ whole genome shotgun (WGS) entry which is preliminary data.</text>
</comment>
<dbReference type="GO" id="GO:0006310">
    <property type="term" value="P:DNA recombination"/>
    <property type="evidence" value="ECO:0007669"/>
    <property type="project" value="UniProtKB-KW"/>
</dbReference>
<dbReference type="NCBIfam" id="NF040854">
    <property type="entry name" value="Hol_resolv_Hjc"/>
    <property type="match status" value="1"/>
</dbReference>
<keyword evidence="8" id="KW-0238">DNA-binding</keyword>
<keyword evidence="10" id="KW-0234">DNA repair</keyword>
<evidence type="ECO:0000256" key="8">
    <source>
        <dbReference type="ARBA" id="ARBA00023125"/>
    </source>
</evidence>
<keyword evidence="5" id="KW-0227">DNA damage</keyword>
<comment type="cofactor">
    <cofactor evidence="1">
        <name>Mg(2+)</name>
        <dbReference type="ChEBI" id="CHEBI:18420"/>
    </cofactor>
</comment>
<dbReference type="AlphaFoldDB" id="A0A8T3VQD8"/>
<dbReference type="GO" id="GO:0003677">
    <property type="term" value="F:DNA binding"/>
    <property type="evidence" value="ECO:0007669"/>
    <property type="project" value="UniProtKB-KW"/>
</dbReference>
<sequence>MSKKGTYYEYKVMEIFEKYGYASLRTLGSGGGTKKSKPDVVVGNGRNIFGMEVKKREDDVCYIQKSQVEELKDFCYTFGASPLIVVKFGNMPFYAFDVDSDSIVETEKSYKIHVDDVGRGWELNKFIVYAT</sequence>
<dbReference type="Pfam" id="PF01870">
    <property type="entry name" value="Hjc"/>
    <property type="match status" value="1"/>
</dbReference>
<dbReference type="InterPro" id="IPR002732">
    <property type="entry name" value="Hjc"/>
</dbReference>
<evidence type="ECO:0000256" key="5">
    <source>
        <dbReference type="ARBA" id="ARBA00022763"/>
    </source>
</evidence>
<dbReference type="InterPro" id="IPR011335">
    <property type="entry name" value="Restrct_endonuc-II-like"/>
</dbReference>
<evidence type="ECO:0000256" key="10">
    <source>
        <dbReference type="ARBA" id="ARBA00023204"/>
    </source>
</evidence>
<evidence type="ECO:0000313" key="13">
    <source>
        <dbReference type="Proteomes" id="UP000732619"/>
    </source>
</evidence>
<name>A0A8T3VQD8_METOL</name>
<dbReference type="Gene3D" id="3.40.1350.10">
    <property type="match status" value="1"/>
</dbReference>
<organism evidence="12 13">
    <name type="scientific">Methanobrevibacter olleyae</name>
    <dbReference type="NCBI Taxonomy" id="294671"/>
    <lineage>
        <taxon>Archaea</taxon>
        <taxon>Methanobacteriati</taxon>
        <taxon>Methanobacteriota</taxon>
        <taxon>Methanomada group</taxon>
        <taxon>Methanobacteria</taxon>
        <taxon>Methanobacteriales</taxon>
        <taxon>Methanobacteriaceae</taxon>
        <taxon>Methanobrevibacter</taxon>
    </lineage>
</organism>
<keyword evidence="2" id="KW-0540">Nuclease</keyword>